<feature type="region of interest" description="Disordered" evidence="4">
    <location>
        <begin position="98"/>
        <end position="120"/>
    </location>
</feature>
<dbReference type="Proteomes" id="UP001318860">
    <property type="component" value="Unassembled WGS sequence"/>
</dbReference>
<sequence length="573" mass="64309">MLASLVRLIQYGLSFINEIPIVLNIAGALSYHENASYLSGECMQKPYLLYLLRWSNEIQLALFCQIMADYFVMVDIYVAYVLYNSSFDKGKTEQLARDGLVSSSTKQDEDMPGDSGLPNDSEKIRLEQAATVLQASFRSYQARCAYRSLKGIIRLQAVVRGRLVRRQAIATLFCLQGIVKLQAISRGHMVRQSSIGNGQCRSRNLVVTDAAHQDSCEFKYTRADNLKNAFINELLSSSPTAMPLHLQYGPGEPNSAWEWLFRWSTSQVWEHPQNGNDKVKRGSKKILKPSGETSNEGEIDVEKPKRHPRKLSKSPVPKFSERTSNTPTGKIIENLAEAAQHNDVKSSIGLSGANSPTNQLSNGLSSEEHPKLVSEKSQDILLVDKDFKDEQISSENHTSSRRISLPDKHDDRDVTPESMTRVPSYMATTASSKAKVRLQGSPRMGQDAVDKNSLTRRHSLPSSVNGKLSSSPRVHRLGQANGREGIKTDISLSSSRDVTDKVIQEDWKSSLVSVFKLVCSYGLIRCNLLCLYEFLEYYVYIRFAREFPQTLQWVIVLSKNHSNEAFERTLGET</sequence>
<keyword evidence="7" id="KW-1185">Reference proteome</keyword>
<evidence type="ECO:0000313" key="6">
    <source>
        <dbReference type="EMBL" id="KAK6160006.1"/>
    </source>
</evidence>
<feature type="region of interest" description="Disordered" evidence="4">
    <location>
        <begin position="391"/>
        <end position="480"/>
    </location>
</feature>
<reference evidence="6 7" key="1">
    <citation type="journal article" date="2021" name="Comput. Struct. Biotechnol. J.">
        <title>De novo genome assembly of the potent medicinal plant Rehmannia glutinosa using nanopore technology.</title>
        <authorList>
            <person name="Ma L."/>
            <person name="Dong C."/>
            <person name="Song C."/>
            <person name="Wang X."/>
            <person name="Zheng X."/>
            <person name="Niu Y."/>
            <person name="Chen S."/>
            <person name="Feng W."/>
        </authorList>
    </citation>
    <scope>NUCLEOTIDE SEQUENCE [LARGE SCALE GENOMIC DNA]</scope>
    <source>
        <strain evidence="6">DH-2019</strain>
    </source>
</reference>
<evidence type="ECO:0000313" key="7">
    <source>
        <dbReference type="Proteomes" id="UP001318860"/>
    </source>
</evidence>
<protein>
    <recommendedName>
        <fullName evidence="5">DUF4005 domain-containing protein</fullName>
    </recommendedName>
</protein>
<feature type="compositionally biased region" description="Polar residues" evidence="4">
    <location>
        <begin position="348"/>
        <end position="365"/>
    </location>
</feature>
<dbReference type="InterPro" id="IPR025064">
    <property type="entry name" value="DUF4005"/>
</dbReference>
<dbReference type="Pfam" id="PF00612">
    <property type="entry name" value="IQ"/>
    <property type="match status" value="3"/>
</dbReference>
<organism evidence="6 7">
    <name type="scientific">Rehmannia glutinosa</name>
    <name type="common">Chinese foxglove</name>
    <dbReference type="NCBI Taxonomy" id="99300"/>
    <lineage>
        <taxon>Eukaryota</taxon>
        <taxon>Viridiplantae</taxon>
        <taxon>Streptophyta</taxon>
        <taxon>Embryophyta</taxon>
        <taxon>Tracheophyta</taxon>
        <taxon>Spermatophyta</taxon>
        <taxon>Magnoliopsida</taxon>
        <taxon>eudicotyledons</taxon>
        <taxon>Gunneridae</taxon>
        <taxon>Pentapetalae</taxon>
        <taxon>asterids</taxon>
        <taxon>lamiids</taxon>
        <taxon>Lamiales</taxon>
        <taxon>Orobanchaceae</taxon>
        <taxon>Rehmannieae</taxon>
        <taxon>Rehmannia</taxon>
    </lineage>
</organism>
<evidence type="ECO:0000259" key="5">
    <source>
        <dbReference type="Pfam" id="PF13178"/>
    </source>
</evidence>
<dbReference type="Gene3D" id="1.20.5.190">
    <property type="match status" value="1"/>
</dbReference>
<feature type="compositionally biased region" description="Basic and acidic residues" evidence="4">
    <location>
        <begin position="404"/>
        <end position="415"/>
    </location>
</feature>
<dbReference type="InterPro" id="IPR000048">
    <property type="entry name" value="IQ_motif_EF-hand-BS"/>
</dbReference>
<evidence type="ECO:0000256" key="4">
    <source>
        <dbReference type="SAM" id="MobiDB-lite"/>
    </source>
</evidence>
<evidence type="ECO:0000256" key="3">
    <source>
        <dbReference type="ARBA" id="ARBA00024378"/>
    </source>
</evidence>
<dbReference type="SMART" id="SM00015">
    <property type="entry name" value="IQ"/>
    <property type="match status" value="2"/>
</dbReference>
<comment type="caution">
    <text evidence="6">The sequence shown here is derived from an EMBL/GenBank/DDBJ whole genome shotgun (WGS) entry which is preliminary data.</text>
</comment>
<dbReference type="CDD" id="cd23767">
    <property type="entry name" value="IQCD"/>
    <property type="match status" value="1"/>
</dbReference>
<keyword evidence="1" id="KW-0112">Calmodulin-binding</keyword>
<dbReference type="PANTHER" id="PTHR32295">
    <property type="entry name" value="IQ-DOMAIN 5-RELATED"/>
    <property type="match status" value="1"/>
</dbReference>
<proteinExistence type="inferred from homology"/>
<gene>
    <name evidence="6" type="ORF">DH2020_003387</name>
</gene>
<dbReference type="PROSITE" id="PS50096">
    <property type="entry name" value="IQ"/>
    <property type="match status" value="3"/>
</dbReference>
<evidence type="ECO:0000256" key="1">
    <source>
        <dbReference type="ARBA" id="ARBA00022860"/>
    </source>
</evidence>
<accession>A0ABR0XLY0</accession>
<dbReference type="Pfam" id="PF13178">
    <property type="entry name" value="DUF4005"/>
    <property type="match status" value="1"/>
</dbReference>
<dbReference type="EMBL" id="JABTTQ020000003">
    <property type="protein sequence ID" value="KAK6160006.1"/>
    <property type="molecule type" value="Genomic_DNA"/>
</dbReference>
<feature type="region of interest" description="Disordered" evidence="4">
    <location>
        <begin position="270"/>
        <end position="328"/>
    </location>
</feature>
<feature type="domain" description="DUF4005" evidence="5">
    <location>
        <begin position="415"/>
        <end position="471"/>
    </location>
</feature>
<feature type="compositionally biased region" description="Polar residues" evidence="4">
    <location>
        <begin position="460"/>
        <end position="472"/>
    </location>
</feature>
<feature type="region of interest" description="Disordered" evidence="4">
    <location>
        <begin position="346"/>
        <end position="372"/>
    </location>
</feature>
<comment type="subunit">
    <text evidence="3">Binds to multiple calmodulin (CaM) in the presence of Ca(2+) and CaM-like proteins.</text>
</comment>
<comment type="similarity">
    <text evidence="2">Belongs to the IQD family.</text>
</comment>
<dbReference type="PANTHER" id="PTHR32295:SF279">
    <property type="entry name" value="PROTEIN IQ-DOMAIN 31-LIKE"/>
    <property type="match status" value="1"/>
</dbReference>
<evidence type="ECO:0000256" key="2">
    <source>
        <dbReference type="ARBA" id="ARBA00024341"/>
    </source>
</evidence>
<name>A0ABR0XLY0_REHGL</name>